<dbReference type="AlphaFoldDB" id="A0AA88XU89"/>
<dbReference type="InterPro" id="IPR036875">
    <property type="entry name" value="Znf_CCHC_sf"/>
</dbReference>
<reference evidence="3" key="1">
    <citation type="submission" date="2019-08" db="EMBL/GenBank/DDBJ databases">
        <title>The improved chromosome-level genome for the pearl oyster Pinctada fucata martensii using PacBio sequencing and Hi-C.</title>
        <authorList>
            <person name="Zheng Z."/>
        </authorList>
    </citation>
    <scope>NUCLEOTIDE SEQUENCE</scope>
    <source>
        <strain evidence="3">ZZ-2019</strain>
        <tissue evidence="3">Adductor muscle</tissue>
    </source>
</reference>
<dbReference type="SUPFAM" id="SSF57756">
    <property type="entry name" value="Retrovirus zinc finger-like domains"/>
    <property type="match status" value="1"/>
</dbReference>
<evidence type="ECO:0000313" key="3">
    <source>
        <dbReference type="EMBL" id="KAK3087621.1"/>
    </source>
</evidence>
<feature type="compositionally biased region" description="Basic residues" evidence="1">
    <location>
        <begin position="245"/>
        <end position="256"/>
    </location>
</feature>
<dbReference type="EMBL" id="VSWD01000011">
    <property type="protein sequence ID" value="KAK3087621.1"/>
    <property type="molecule type" value="Genomic_DNA"/>
</dbReference>
<feature type="region of interest" description="Disordered" evidence="1">
    <location>
        <begin position="175"/>
        <end position="304"/>
    </location>
</feature>
<keyword evidence="4" id="KW-1185">Reference proteome</keyword>
<accession>A0AA88XU89</accession>
<evidence type="ECO:0000256" key="1">
    <source>
        <dbReference type="SAM" id="MobiDB-lite"/>
    </source>
</evidence>
<proteinExistence type="predicted"/>
<evidence type="ECO:0000259" key="2">
    <source>
        <dbReference type="SMART" id="SM00343"/>
    </source>
</evidence>
<feature type="compositionally biased region" description="Low complexity" evidence="1">
    <location>
        <begin position="232"/>
        <end position="244"/>
    </location>
</feature>
<gene>
    <name evidence="3" type="ORF">FSP39_008512</name>
</gene>
<feature type="compositionally biased region" description="Polar residues" evidence="1">
    <location>
        <begin position="204"/>
        <end position="220"/>
    </location>
</feature>
<comment type="caution">
    <text evidence="3">The sequence shown here is derived from an EMBL/GenBank/DDBJ whole genome shotgun (WGS) entry which is preliminary data.</text>
</comment>
<feature type="domain" description="CCHC-type" evidence="2">
    <location>
        <begin position="162"/>
        <end position="178"/>
    </location>
</feature>
<dbReference type="GO" id="GO:0003676">
    <property type="term" value="F:nucleic acid binding"/>
    <property type="evidence" value="ECO:0007669"/>
    <property type="project" value="InterPro"/>
</dbReference>
<dbReference type="Proteomes" id="UP001186944">
    <property type="component" value="Unassembled WGS sequence"/>
</dbReference>
<feature type="domain" description="CCHC-type" evidence="2">
    <location>
        <begin position="143"/>
        <end position="159"/>
    </location>
</feature>
<dbReference type="GO" id="GO:0008270">
    <property type="term" value="F:zinc ion binding"/>
    <property type="evidence" value="ECO:0007669"/>
    <property type="project" value="InterPro"/>
</dbReference>
<dbReference type="SMART" id="SM00343">
    <property type="entry name" value="ZnF_C2HC"/>
    <property type="match status" value="2"/>
</dbReference>
<organism evidence="3 4">
    <name type="scientific">Pinctada imbricata</name>
    <name type="common">Atlantic pearl-oyster</name>
    <name type="synonym">Pinctada martensii</name>
    <dbReference type="NCBI Taxonomy" id="66713"/>
    <lineage>
        <taxon>Eukaryota</taxon>
        <taxon>Metazoa</taxon>
        <taxon>Spiralia</taxon>
        <taxon>Lophotrochozoa</taxon>
        <taxon>Mollusca</taxon>
        <taxon>Bivalvia</taxon>
        <taxon>Autobranchia</taxon>
        <taxon>Pteriomorphia</taxon>
        <taxon>Pterioida</taxon>
        <taxon>Pterioidea</taxon>
        <taxon>Pteriidae</taxon>
        <taxon>Pinctada</taxon>
    </lineage>
</organism>
<evidence type="ECO:0000313" key="4">
    <source>
        <dbReference type="Proteomes" id="UP001186944"/>
    </source>
</evidence>
<name>A0AA88XU89_PINIB</name>
<sequence>MAAERDETYNKQVGRSSKMAAAIRLPPSYADTVQSHKSEIIDSVKPVFILESDLFGEVKPSKDQFLTHTELYKAINSVVPASHLKGLQRREATDRWHVNELPNGDHILMCDPVSKPLPRSLVIGKYRATILHKDQTGGAKNITCNKCFQQGHKISECENDWVCKQCNGVGHKQSECTARFSDDPDSDLTVDESENDNESDTDQEIVSQSILQAPVSTSEPNTHDESQGRQPSTQTSQEQSQSKVNNKKSKEKKKKQANLVSYMKDPAASGVTEHTPRARNDKRNATTPTEELRSRSAPTRKQKS</sequence>
<protein>
    <recommendedName>
        <fullName evidence="2">CCHC-type domain-containing protein</fullName>
    </recommendedName>
</protein>
<feature type="compositionally biased region" description="Acidic residues" evidence="1">
    <location>
        <begin position="183"/>
        <end position="203"/>
    </location>
</feature>
<dbReference type="InterPro" id="IPR001878">
    <property type="entry name" value="Znf_CCHC"/>
</dbReference>
<feature type="compositionally biased region" description="Basic and acidic residues" evidence="1">
    <location>
        <begin position="274"/>
        <end position="294"/>
    </location>
</feature>
<dbReference type="Gene3D" id="4.10.60.10">
    <property type="entry name" value="Zinc finger, CCHC-type"/>
    <property type="match status" value="1"/>
</dbReference>